<keyword evidence="4" id="KW-1185">Reference proteome</keyword>
<proteinExistence type="predicted"/>
<dbReference type="PROSITE" id="PS01276">
    <property type="entry name" value="PEPTIDASE_U32"/>
    <property type="match status" value="1"/>
</dbReference>
<evidence type="ECO:0000313" key="4">
    <source>
        <dbReference type="Proteomes" id="UP001204320"/>
    </source>
</evidence>
<dbReference type="PANTHER" id="PTHR30217:SF10">
    <property type="entry name" value="23S RRNA 5-HYDROXYCYTIDINE C2501 SYNTHASE"/>
    <property type="match status" value="1"/>
</dbReference>
<organism evidence="3 4">
    <name type="scientific">Tractidigestivibacter montrealensis</name>
    <dbReference type="NCBI Taxonomy" id="2972466"/>
    <lineage>
        <taxon>Bacteria</taxon>
        <taxon>Bacillati</taxon>
        <taxon>Actinomycetota</taxon>
        <taxon>Coriobacteriia</taxon>
        <taxon>Coriobacteriales</taxon>
        <taxon>Atopobiaceae</taxon>
        <taxon>Tractidigestivibacter</taxon>
    </lineage>
</organism>
<gene>
    <name evidence="3" type="ORF">NVS32_00120</name>
</gene>
<dbReference type="InterPro" id="IPR001539">
    <property type="entry name" value="Peptidase_U32"/>
</dbReference>
<dbReference type="Proteomes" id="UP001204320">
    <property type="component" value="Unassembled WGS sequence"/>
</dbReference>
<evidence type="ECO:0000259" key="2">
    <source>
        <dbReference type="Pfam" id="PF12392"/>
    </source>
</evidence>
<dbReference type="PANTHER" id="PTHR30217">
    <property type="entry name" value="PEPTIDASE U32 FAMILY"/>
    <property type="match status" value="1"/>
</dbReference>
<accession>A0ABT1Z573</accession>
<evidence type="ECO:0000256" key="1">
    <source>
        <dbReference type="SAM" id="MobiDB-lite"/>
    </source>
</evidence>
<dbReference type="InterPro" id="IPR020988">
    <property type="entry name" value="Pept_U32_collagenase"/>
</dbReference>
<protein>
    <submittedName>
        <fullName evidence="3">U32 family peptidase</fullName>
    </submittedName>
</protein>
<dbReference type="InterPro" id="IPR051454">
    <property type="entry name" value="RNA/ubiquinone_mod_enzymes"/>
</dbReference>
<dbReference type="EMBL" id="JANSKA010000001">
    <property type="protein sequence ID" value="MCR9035366.1"/>
    <property type="molecule type" value="Genomic_DNA"/>
</dbReference>
<evidence type="ECO:0000313" key="3">
    <source>
        <dbReference type="EMBL" id="MCR9035366.1"/>
    </source>
</evidence>
<comment type="caution">
    <text evidence="3">The sequence shown here is derived from an EMBL/GenBank/DDBJ whole genome shotgun (WGS) entry which is preliminary data.</text>
</comment>
<feature type="region of interest" description="Disordered" evidence="1">
    <location>
        <begin position="829"/>
        <end position="848"/>
    </location>
</feature>
<reference evidence="3 4" key="1">
    <citation type="submission" date="2022-08" db="EMBL/GenBank/DDBJ databases">
        <title>Tractidigestivibacter montrealensis type strain KD21.</title>
        <authorList>
            <person name="Diop K."/>
            <person name="Richard C."/>
            <person name="Routy B."/>
        </authorList>
    </citation>
    <scope>NUCLEOTIDE SEQUENCE [LARGE SCALE GENOMIC DNA]</scope>
    <source>
        <strain evidence="3 4">KD21</strain>
    </source>
</reference>
<dbReference type="Pfam" id="PF12392">
    <property type="entry name" value="DUF3656"/>
    <property type="match status" value="1"/>
</dbReference>
<sequence length="848" mass="90853">MFPALHLSDREKSLTTSRGIELLAPAGGPEAFNAALAAGANAIYCGLGNNFNARRGAHNFTEETFGEACRRAHLAGARVYVTVNIAVATREIPQVLELIRRAWLLGADAFIIQDWGLLAEVRRSWPQIECHVSTQANVHDARGTAWCRELGVARVTLSRELSLDEMRTIAQEGVELEAFGHGALCFCYSGVCMMSSLAGGRSANRGLCAQPCRLPYDLVDEEGHAIEAPGRTRPLCPKDYCVVDDLPQLADAGVASLKVEGRMKSPDYVYAVISAYRGALDALADGGEKDARADAARHRTLRRVFNRDFTDAYLWGRSGDEMMSYERSNNRGELVGEVVSSRKLEDTLVRRGGSDGGRERMRRLTRADVEIRLDQPVGEGDLLELRPVEDPSQFLTVRAERAAAAGETITCRASRPIPAGAVVRVIRSQAAMDAAARVSRLDVPRRRPVTVSVRARLGEPFSVTLACADGSAAATAEGFVVEPARTKPVTREDLIEHVGRMGQSPFEPVLFEVQMDEGAGMGFSAVHKVRAQACEALEQQILAPYESRAERLAVAPSARGVAARLVEEREKDGLAAPDAWTRPAPEACALVASAEAARSAFDAGATRVYATADALADGAAWPEGVIPWLDEVCREGDHARLDPLVRAGQPVGVGNVSELALAASRGALAEIRTCIPVHNESCLVALEEAGAAGFWLSPELTLEEVCALAGAASVPVGLVVSGRARAMTSEHCVLQAAGRCIHDCPNCELRRRRLSLRDIDGNLLPVRTDVHGRSRIWAAHPLDATPQADALVAAGVTRLMADATLLSPEECAFAVERVVRALAAAAEGRRPAPRVQGATSGHLFTGIG</sequence>
<name>A0ABT1Z573_9ACTN</name>
<dbReference type="Pfam" id="PF01136">
    <property type="entry name" value="Peptidase_U32"/>
    <property type="match status" value="2"/>
</dbReference>
<feature type="domain" description="Peptidase U32 collagenase" evidence="2">
    <location>
        <begin position="437"/>
        <end position="541"/>
    </location>
</feature>